<reference evidence="1" key="1">
    <citation type="journal article" date="2020" name="Stud. Mycol.">
        <title>101 Dothideomycetes genomes: a test case for predicting lifestyles and emergence of pathogens.</title>
        <authorList>
            <person name="Haridas S."/>
            <person name="Albert R."/>
            <person name="Binder M."/>
            <person name="Bloem J."/>
            <person name="Labutti K."/>
            <person name="Salamov A."/>
            <person name="Andreopoulos B."/>
            <person name="Baker S."/>
            <person name="Barry K."/>
            <person name="Bills G."/>
            <person name="Bluhm B."/>
            <person name="Cannon C."/>
            <person name="Castanera R."/>
            <person name="Culley D."/>
            <person name="Daum C."/>
            <person name="Ezra D."/>
            <person name="Gonzalez J."/>
            <person name="Henrissat B."/>
            <person name="Kuo A."/>
            <person name="Liang C."/>
            <person name="Lipzen A."/>
            <person name="Lutzoni F."/>
            <person name="Magnuson J."/>
            <person name="Mondo S."/>
            <person name="Nolan M."/>
            <person name="Ohm R."/>
            <person name="Pangilinan J."/>
            <person name="Park H.-J."/>
            <person name="Ramirez L."/>
            <person name="Alfaro M."/>
            <person name="Sun H."/>
            <person name="Tritt A."/>
            <person name="Yoshinaga Y."/>
            <person name="Zwiers L.-H."/>
            <person name="Turgeon B."/>
            <person name="Goodwin S."/>
            <person name="Spatafora J."/>
            <person name="Crous P."/>
            <person name="Grigoriev I."/>
        </authorList>
    </citation>
    <scope>NUCLEOTIDE SEQUENCE</scope>
    <source>
        <strain evidence="1">CBS 379.55</strain>
    </source>
</reference>
<gene>
    <name evidence="1" type="ORF">EI97DRAFT_440629</name>
</gene>
<dbReference type="Proteomes" id="UP000800097">
    <property type="component" value="Unassembled WGS sequence"/>
</dbReference>
<name>A0A6A6JNA6_WESOR</name>
<dbReference type="AlphaFoldDB" id="A0A6A6JNA6"/>
<protein>
    <submittedName>
        <fullName evidence="1">Uncharacterized protein</fullName>
    </submittedName>
</protein>
<proteinExistence type="predicted"/>
<dbReference type="RefSeq" id="XP_033655649.1">
    <property type="nucleotide sequence ID" value="XM_033799647.1"/>
</dbReference>
<dbReference type="EMBL" id="ML986488">
    <property type="protein sequence ID" value="KAF2278110.1"/>
    <property type="molecule type" value="Genomic_DNA"/>
</dbReference>
<organism evidence="1 2">
    <name type="scientific">Westerdykella ornata</name>
    <dbReference type="NCBI Taxonomy" id="318751"/>
    <lineage>
        <taxon>Eukaryota</taxon>
        <taxon>Fungi</taxon>
        <taxon>Dikarya</taxon>
        <taxon>Ascomycota</taxon>
        <taxon>Pezizomycotina</taxon>
        <taxon>Dothideomycetes</taxon>
        <taxon>Pleosporomycetidae</taxon>
        <taxon>Pleosporales</taxon>
        <taxon>Sporormiaceae</taxon>
        <taxon>Westerdykella</taxon>
    </lineage>
</organism>
<keyword evidence="2" id="KW-1185">Reference proteome</keyword>
<sequence length="199" mass="22341">MVWDFLHGTSTNPYTRYARKECDLILLPSFLRSYKFKGLTWWGNCNSREMDIMPSLFQKHEWGEASGNTQADMFPGISPETSRRQTIVPKSTFDRPGPHPHETAGPADLPKARGIRMCACATAVNVLPIAICATFNNMAAPPSTSVSLITKSTYAVSYVFRFSLLRLKFSTFGPMITVKKNDMLCEYLESIFETPSLPL</sequence>
<accession>A0A6A6JNA6</accession>
<evidence type="ECO:0000313" key="2">
    <source>
        <dbReference type="Proteomes" id="UP000800097"/>
    </source>
</evidence>
<evidence type="ECO:0000313" key="1">
    <source>
        <dbReference type="EMBL" id="KAF2278110.1"/>
    </source>
</evidence>
<dbReference type="GeneID" id="54552822"/>